<keyword evidence="2" id="KW-0812">Transmembrane</keyword>
<keyword evidence="2" id="KW-1133">Transmembrane helix</keyword>
<dbReference type="OrthoDB" id="10340222at2759"/>
<evidence type="ECO:0000313" key="3">
    <source>
        <dbReference type="EMBL" id="KAF6240741.1"/>
    </source>
</evidence>
<protein>
    <submittedName>
        <fullName evidence="3">Uncharacterized protein</fullName>
    </submittedName>
</protein>
<name>A0A8H6L9R1_9LECA</name>
<keyword evidence="4" id="KW-1185">Reference proteome</keyword>
<accession>A0A8H6L9R1</accession>
<feature type="transmembrane region" description="Helical" evidence="2">
    <location>
        <begin position="22"/>
        <end position="47"/>
    </location>
</feature>
<comment type="caution">
    <text evidence="3">The sequence shown here is derived from an EMBL/GenBank/DDBJ whole genome shotgun (WGS) entry which is preliminary data.</text>
</comment>
<gene>
    <name evidence="3" type="ORF">HO173_001414</name>
</gene>
<organism evidence="3 4">
    <name type="scientific">Letharia columbiana</name>
    <dbReference type="NCBI Taxonomy" id="112416"/>
    <lineage>
        <taxon>Eukaryota</taxon>
        <taxon>Fungi</taxon>
        <taxon>Dikarya</taxon>
        <taxon>Ascomycota</taxon>
        <taxon>Pezizomycotina</taxon>
        <taxon>Lecanoromycetes</taxon>
        <taxon>OSLEUM clade</taxon>
        <taxon>Lecanoromycetidae</taxon>
        <taxon>Lecanorales</taxon>
        <taxon>Lecanorineae</taxon>
        <taxon>Parmeliaceae</taxon>
        <taxon>Letharia</taxon>
    </lineage>
</organism>
<feature type="compositionally biased region" description="Basic and acidic residues" evidence="1">
    <location>
        <begin position="68"/>
        <end position="79"/>
    </location>
</feature>
<feature type="region of interest" description="Disordered" evidence="1">
    <location>
        <begin position="68"/>
        <end position="91"/>
    </location>
</feature>
<evidence type="ECO:0000256" key="1">
    <source>
        <dbReference type="SAM" id="MobiDB-lite"/>
    </source>
</evidence>
<dbReference type="GeneID" id="59283088"/>
<dbReference type="AlphaFoldDB" id="A0A8H6L9R1"/>
<evidence type="ECO:0000313" key="4">
    <source>
        <dbReference type="Proteomes" id="UP000578531"/>
    </source>
</evidence>
<dbReference type="RefSeq" id="XP_037170000.1">
    <property type="nucleotide sequence ID" value="XM_037303353.1"/>
</dbReference>
<proteinExistence type="predicted"/>
<dbReference type="EMBL" id="JACCJC010000003">
    <property type="protein sequence ID" value="KAF6240741.1"/>
    <property type="molecule type" value="Genomic_DNA"/>
</dbReference>
<reference evidence="3 4" key="1">
    <citation type="journal article" date="2020" name="Genomics">
        <title>Complete, high-quality genomes from long-read metagenomic sequencing of two wolf lichen thalli reveals enigmatic genome architecture.</title>
        <authorList>
            <person name="McKenzie S.K."/>
            <person name="Walston R.F."/>
            <person name="Allen J.L."/>
        </authorList>
    </citation>
    <scope>NUCLEOTIDE SEQUENCE [LARGE SCALE GENOMIC DNA]</scope>
    <source>
        <strain evidence="3">WasteWater2</strain>
    </source>
</reference>
<dbReference type="Proteomes" id="UP000578531">
    <property type="component" value="Unassembled WGS sequence"/>
</dbReference>
<evidence type="ECO:0000256" key="2">
    <source>
        <dbReference type="SAM" id="Phobius"/>
    </source>
</evidence>
<sequence length="165" mass="18514">MGNIFSMAAPPLDTDSNAALNIAMYIICYLLIIGVVLGIGICICIYIDHRQLTRLSAAVLDEERNLNAREKEREEKVEEVPPLPPRSHQNQTAQSISDLQYCTHINERLPLLKTEHGATAPLRVLDERSTLEHTNKPAVFPRRSTTNAKAHVSKYFTKYGMTEAV</sequence>
<keyword evidence="2" id="KW-0472">Membrane</keyword>